<reference evidence="13 14" key="1">
    <citation type="submission" date="2013-01" db="EMBL/GenBank/DDBJ databases">
        <authorList>
            <person name="Harkins D.M."/>
            <person name="Durkin A.S."/>
            <person name="Brinkac L.M."/>
            <person name="Haft D.H."/>
            <person name="Selengut J.D."/>
            <person name="Sanka R."/>
            <person name="DePew J."/>
            <person name="Purushe J."/>
            <person name="Galloway R.L."/>
            <person name="Vinetz J.M."/>
            <person name="Sutton G.G."/>
            <person name="Nierman W.C."/>
            <person name="Fouts D.E."/>
        </authorList>
    </citation>
    <scope>NUCLEOTIDE SEQUENCE [LARGE SCALE GENOMIC DNA]</scope>
    <source>
        <strain evidence="13 14">79601</strain>
    </source>
</reference>
<evidence type="ECO:0000256" key="7">
    <source>
        <dbReference type="ARBA" id="ARBA00023065"/>
    </source>
</evidence>
<proteinExistence type="inferred from homology"/>
<evidence type="ECO:0000313" key="14">
    <source>
        <dbReference type="Proteomes" id="UP000011988"/>
    </source>
</evidence>
<dbReference type="InterPro" id="IPR058533">
    <property type="entry name" value="Cation_efflux_TM"/>
</dbReference>
<dbReference type="InterPro" id="IPR036837">
    <property type="entry name" value="Cation_efflux_CTD_sf"/>
</dbReference>
<evidence type="ECO:0000256" key="2">
    <source>
        <dbReference type="ARBA" id="ARBA00008873"/>
    </source>
</evidence>
<evidence type="ECO:0000313" key="13">
    <source>
        <dbReference type="EMBL" id="EMJ97601.1"/>
    </source>
</evidence>
<sequence length="355" mass="39422">MSSIHKTVSISFKRIDSQQRKYFFVYKPVASLFWERDHFKRLMGNHRPHSHNHSHDHSHHSHDHHSGNAGKSLVIAMFFNLVYAGIEAGIGLASGSLALLSDAGHNLMDVSSLLLAWIAIKLQEIGPSPGFTYGWKKSSILVSLLNSILIFGTVGFIVYESIEKFSRPTAVSGGMIAIVAFAGVLVNFSSSFLFHKSKDEDINMKGAYLHLLADGLVSLGVIVSGLLIQWFGFLWIDPLIGLLIGFVILYGNIPLFKQSVRLSLDSTPDTIQSETVEKELKSIEGVLNIHHIHIWPLSTTENALTAHLVLKNDLSSEHQRVIKSKAREILKGLKIAHVTLETEEERENCGQIDCN</sequence>
<keyword evidence="4 10" id="KW-0812">Transmembrane</keyword>
<dbReference type="NCBIfam" id="TIGR01297">
    <property type="entry name" value="CDF"/>
    <property type="match status" value="1"/>
</dbReference>
<evidence type="ECO:0000259" key="12">
    <source>
        <dbReference type="Pfam" id="PF16916"/>
    </source>
</evidence>
<dbReference type="GO" id="GO:0005385">
    <property type="term" value="F:zinc ion transmembrane transporter activity"/>
    <property type="evidence" value="ECO:0007669"/>
    <property type="project" value="TreeGrafter"/>
</dbReference>
<dbReference type="PANTHER" id="PTHR11562">
    <property type="entry name" value="CATION EFFLUX PROTEIN/ ZINC TRANSPORTER"/>
    <property type="match status" value="1"/>
</dbReference>
<keyword evidence="5" id="KW-0864">Zinc transport</keyword>
<feature type="transmembrane region" description="Helical" evidence="10">
    <location>
        <begin position="140"/>
        <end position="159"/>
    </location>
</feature>
<evidence type="ECO:0000256" key="5">
    <source>
        <dbReference type="ARBA" id="ARBA00022906"/>
    </source>
</evidence>
<evidence type="ECO:0000259" key="11">
    <source>
        <dbReference type="Pfam" id="PF01545"/>
    </source>
</evidence>
<feature type="domain" description="Cation efflux protein cytoplasmic" evidence="12">
    <location>
        <begin position="268"/>
        <end position="344"/>
    </location>
</feature>
<evidence type="ECO:0000256" key="8">
    <source>
        <dbReference type="ARBA" id="ARBA00023136"/>
    </source>
</evidence>
<evidence type="ECO:0000256" key="4">
    <source>
        <dbReference type="ARBA" id="ARBA00022692"/>
    </source>
</evidence>
<dbReference type="InterPro" id="IPR050681">
    <property type="entry name" value="CDF/SLC30A"/>
</dbReference>
<dbReference type="Pfam" id="PF01545">
    <property type="entry name" value="Cation_efflux"/>
    <property type="match status" value="1"/>
</dbReference>
<feature type="region of interest" description="Disordered" evidence="9">
    <location>
        <begin position="45"/>
        <end position="67"/>
    </location>
</feature>
<comment type="subcellular location">
    <subcellularLocation>
        <location evidence="1">Membrane</location>
        <topology evidence="1">Multi-pass membrane protein</topology>
    </subcellularLocation>
</comment>
<name>M6D4J0_9LEPT</name>
<feature type="transmembrane region" description="Helical" evidence="10">
    <location>
        <begin position="234"/>
        <end position="253"/>
    </location>
</feature>
<dbReference type="SUPFAM" id="SSF161111">
    <property type="entry name" value="Cation efflux protein transmembrane domain-like"/>
    <property type="match status" value="1"/>
</dbReference>
<dbReference type="InterPro" id="IPR027469">
    <property type="entry name" value="Cation_efflux_TMD_sf"/>
</dbReference>
<feature type="transmembrane region" description="Helical" evidence="10">
    <location>
        <begin position="206"/>
        <end position="228"/>
    </location>
</feature>
<dbReference type="Gene3D" id="1.20.1510.10">
    <property type="entry name" value="Cation efflux protein transmembrane domain"/>
    <property type="match status" value="1"/>
</dbReference>
<keyword evidence="3" id="KW-0813">Transport</keyword>
<keyword evidence="6 10" id="KW-1133">Transmembrane helix</keyword>
<evidence type="ECO:0000256" key="1">
    <source>
        <dbReference type="ARBA" id="ARBA00004141"/>
    </source>
</evidence>
<dbReference type="InterPro" id="IPR027470">
    <property type="entry name" value="Cation_efflux_CTD"/>
</dbReference>
<dbReference type="SUPFAM" id="SSF160240">
    <property type="entry name" value="Cation efflux protein cytoplasmic domain-like"/>
    <property type="match status" value="1"/>
</dbReference>
<feature type="transmembrane region" description="Helical" evidence="10">
    <location>
        <begin position="73"/>
        <end position="97"/>
    </location>
</feature>
<keyword evidence="7" id="KW-0406">Ion transport</keyword>
<feature type="compositionally biased region" description="Basic residues" evidence="9">
    <location>
        <begin position="45"/>
        <end position="63"/>
    </location>
</feature>
<dbReference type="GO" id="GO:0005886">
    <property type="term" value="C:plasma membrane"/>
    <property type="evidence" value="ECO:0007669"/>
    <property type="project" value="TreeGrafter"/>
</dbReference>
<dbReference type="EMBL" id="ANIK01000008">
    <property type="protein sequence ID" value="EMJ97601.1"/>
    <property type="molecule type" value="Genomic_DNA"/>
</dbReference>
<dbReference type="Proteomes" id="UP000011988">
    <property type="component" value="Unassembled WGS sequence"/>
</dbReference>
<dbReference type="PANTHER" id="PTHR11562:SF17">
    <property type="entry name" value="RE54080P-RELATED"/>
    <property type="match status" value="1"/>
</dbReference>
<organism evidence="13 14">
    <name type="scientific">Leptospira alstonii serovar Sichuan str. 79601</name>
    <dbReference type="NCBI Taxonomy" id="1218565"/>
    <lineage>
        <taxon>Bacteria</taxon>
        <taxon>Pseudomonadati</taxon>
        <taxon>Spirochaetota</taxon>
        <taxon>Spirochaetia</taxon>
        <taxon>Leptospirales</taxon>
        <taxon>Leptospiraceae</taxon>
        <taxon>Leptospira</taxon>
    </lineage>
</organism>
<accession>M6D4J0</accession>
<gene>
    <name evidence="13" type="ORF">LEP1GSC194_3017</name>
</gene>
<feature type="transmembrane region" description="Helical" evidence="10">
    <location>
        <begin position="171"/>
        <end position="194"/>
    </location>
</feature>
<comment type="similarity">
    <text evidence="2">Belongs to the cation diffusion facilitator (CDF) transporter (TC 2.A.4) family. SLC30A subfamily.</text>
</comment>
<evidence type="ECO:0000256" key="10">
    <source>
        <dbReference type="SAM" id="Phobius"/>
    </source>
</evidence>
<evidence type="ECO:0000256" key="3">
    <source>
        <dbReference type="ARBA" id="ARBA00022448"/>
    </source>
</evidence>
<dbReference type="AlphaFoldDB" id="M6D4J0"/>
<feature type="domain" description="Cation efflux protein transmembrane" evidence="11">
    <location>
        <begin position="73"/>
        <end position="261"/>
    </location>
</feature>
<keyword evidence="5" id="KW-0862">Zinc</keyword>
<dbReference type="Pfam" id="PF16916">
    <property type="entry name" value="ZT_dimer"/>
    <property type="match status" value="1"/>
</dbReference>
<evidence type="ECO:0000256" key="6">
    <source>
        <dbReference type="ARBA" id="ARBA00022989"/>
    </source>
</evidence>
<dbReference type="PATRIC" id="fig|1218565.3.peg.592"/>
<comment type="caution">
    <text evidence="13">The sequence shown here is derived from an EMBL/GenBank/DDBJ whole genome shotgun (WGS) entry which is preliminary data.</text>
</comment>
<keyword evidence="8 10" id="KW-0472">Membrane</keyword>
<dbReference type="InterPro" id="IPR002524">
    <property type="entry name" value="Cation_efflux"/>
</dbReference>
<evidence type="ECO:0000256" key="9">
    <source>
        <dbReference type="SAM" id="MobiDB-lite"/>
    </source>
</evidence>
<protein>
    <submittedName>
        <fullName evidence="13">Cation diffusion facilitator family transporter</fullName>
    </submittedName>
</protein>